<dbReference type="AlphaFoldDB" id="A0A318SRU3"/>
<dbReference type="GO" id="GO:0006979">
    <property type="term" value="P:response to oxidative stress"/>
    <property type="evidence" value="ECO:0007669"/>
    <property type="project" value="TreeGrafter"/>
</dbReference>
<keyword evidence="8" id="KW-0676">Redox-active center</keyword>
<comment type="caution">
    <text evidence="12">The sequence shown here is derived from an EMBL/GenBank/DDBJ whole genome shotgun (WGS) entry which is preliminary data.</text>
</comment>
<dbReference type="Proteomes" id="UP000248311">
    <property type="component" value="Unassembled WGS sequence"/>
</dbReference>
<evidence type="ECO:0000256" key="2">
    <source>
        <dbReference type="ARBA" id="ARBA00011654"/>
    </source>
</evidence>
<protein>
    <recommendedName>
        <fullName evidence="4">Alkyl hydroperoxide reductase C</fullName>
        <ecNumber evidence="3">1.11.1.26</ecNumber>
    </recommendedName>
    <alternativeName>
        <fullName evidence="9">Peroxiredoxin</fullName>
    </alternativeName>
</protein>
<dbReference type="GO" id="GO:0045454">
    <property type="term" value="P:cell redox homeostasis"/>
    <property type="evidence" value="ECO:0007669"/>
    <property type="project" value="TreeGrafter"/>
</dbReference>
<dbReference type="Pfam" id="PF00578">
    <property type="entry name" value="AhpC-TSA"/>
    <property type="match status" value="1"/>
</dbReference>
<evidence type="ECO:0000256" key="3">
    <source>
        <dbReference type="ARBA" id="ARBA00013021"/>
    </source>
</evidence>
<dbReference type="SUPFAM" id="SSF52833">
    <property type="entry name" value="Thioredoxin-like"/>
    <property type="match status" value="1"/>
</dbReference>
<dbReference type="GO" id="GO:0102039">
    <property type="term" value="F:NADH-dependent peroxiredoxin activity"/>
    <property type="evidence" value="ECO:0007669"/>
    <property type="project" value="UniProtKB-EC"/>
</dbReference>
<dbReference type="RefSeq" id="WP_110813734.1">
    <property type="nucleotide sequence ID" value="NZ_QJTE01000002.1"/>
</dbReference>
<evidence type="ECO:0000256" key="8">
    <source>
        <dbReference type="ARBA" id="ARBA00023284"/>
    </source>
</evidence>
<evidence type="ECO:0000313" key="12">
    <source>
        <dbReference type="EMBL" id="PYE84661.1"/>
    </source>
</evidence>
<evidence type="ECO:0000256" key="10">
    <source>
        <dbReference type="ARBA" id="ARBA00047572"/>
    </source>
</evidence>
<evidence type="ECO:0000259" key="11">
    <source>
        <dbReference type="PROSITE" id="PS51352"/>
    </source>
</evidence>
<keyword evidence="13" id="KW-1185">Reference proteome</keyword>
<evidence type="ECO:0000256" key="7">
    <source>
        <dbReference type="ARBA" id="ARBA00023002"/>
    </source>
</evidence>
<keyword evidence="7" id="KW-0560">Oxidoreductase</keyword>
<evidence type="ECO:0000256" key="9">
    <source>
        <dbReference type="ARBA" id="ARBA00032077"/>
    </source>
</evidence>
<reference evidence="12 13" key="1">
    <citation type="submission" date="2018-06" db="EMBL/GenBank/DDBJ databases">
        <title>Genomic Encyclopedia of Type Strains, Phase III (KMG-III): the genomes of soil and plant-associated and newly described type strains.</title>
        <authorList>
            <person name="Whitman W."/>
        </authorList>
    </citation>
    <scope>NUCLEOTIDE SEQUENCE [LARGE SCALE GENOMIC DNA]</scope>
    <source>
        <strain evidence="12 13">CECT 9025</strain>
    </source>
</reference>
<dbReference type="Pfam" id="PF10417">
    <property type="entry name" value="1-cysPrx_C"/>
    <property type="match status" value="1"/>
</dbReference>
<evidence type="ECO:0000256" key="4">
    <source>
        <dbReference type="ARBA" id="ARBA00017462"/>
    </source>
</evidence>
<keyword evidence="5" id="KW-0575">Peroxidase</keyword>
<sequence length="256" mass="29258">MSYQFFTGRGRNGEKVMLPQAFREKLKWRPRIGDQFPHFIGSSTRGTIDFRRWAEGSWVVFFSQPGTFSSVCTTEMGMFVRDQELFEERGIKLIALAKEDLGEQQSWLREIERLYGARVDFPSVEDPTGMLSTAFGMTTDREIAPEPARITFIMDPHRVIRMISEHPLAIGRSSDEFLRTIDALRTHTEKDCYTPGGWRPGDEVLVPDEIADDDVETRYGESRRFNAYLRLFDPARARAGALEGDGSSDEAQLQDD</sequence>
<dbReference type="OrthoDB" id="9812811at2"/>
<dbReference type="GO" id="GO:0005829">
    <property type="term" value="C:cytosol"/>
    <property type="evidence" value="ECO:0007669"/>
    <property type="project" value="TreeGrafter"/>
</dbReference>
<dbReference type="InterPro" id="IPR000866">
    <property type="entry name" value="AhpC/TSA"/>
</dbReference>
<dbReference type="InterPro" id="IPR050217">
    <property type="entry name" value="Peroxiredoxin"/>
</dbReference>
<gene>
    <name evidence="12" type="ORF">DFP88_102464</name>
</gene>
<evidence type="ECO:0000256" key="5">
    <source>
        <dbReference type="ARBA" id="ARBA00022559"/>
    </source>
</evidence>
<dbReference type="Gene3D" id="3.30.1020.10">
    <property type="entry name" value="Antioxidant, Horf6, Chain A, domain2"/>
    <property type="match status" value="1"/>
</dbReference>
<dbReference type="EMBL" id="QJTE01000002">
    <property type="protein sequence ID" value="PYE84661.1"/>
    <property type="molecule type" value="Genomic_DNA"/>
</dbReference>
<comment type="similarity">
    <text evidence="1">Belongs to the peroxiredoxin family. AhpC/Prx1 subfamily.</text>
</comment>
<comment type="catalytic activity">
    <reaction evidence="10">
        <text>a hydroperoxide + NADH + H(+) = an alcohol + NAD(+) + H2O</text>
        <dbReference type="Rhea" id="RHEA:62628"/>
        <dbReference type="ChEBI" id="CHEBI:15377"/>
        <dbReference type="ChEBI" id="CHEBI:15378"/>
        <dbReference type="ChEBI" id="CHEBI:30879"/>
        <dbReference type="ChEBI" id="CHEBI:35924"/>
        <dbReference type="ChEBI" id="CHEBI:57540"/>
        <dbReference type="ChEBI" id="CHEBI:57945"/>
        <dbReference type="EC" id="1.11.1.26"/>
    </reaction>
</comment>
<proteinExistence type="inferred from homology"/>
<dbReference type="EC" id="1.11.1.26" evidence="3"/>
<dbReference type="InterPro" id="IPR036249">
    <property type="entry name" value="Thioredoxin-like_sf"/>
</dbReference>
<evidence type="ECO:0000256" key="1">
    <source>
        <dbReference type="ARBA" id="ARBA00009796"/>
    </source>
</evidence>
<dbReference type="InterPro" id="IPR019479">
    <property type="entry name" value="Peroxiredoxin_C"/>
</dbReference>
<keyword evidence="6" id="KW-0049">Antioxidant</keyword>
<dbReference type="PANTHER" id="PTHR10681:SF121">
    <property type="entry name" value="ALKYL HYDROPEROXIDE REDUCTASE C"/>
    <property type="match status" value="1"/>
</dbReference>
<name>A0A318SRU3_9RHOB</name>
<accession>A0A318SRU3</accession>
<dbReference type="InterPro" id="IPR013766">
    <property type="entry name" value="Thioredoxin_domain"/>
</dbReference>
<evidence type="ECO:0000313" key="13">
    <source>
        <dbReference type="Proteomes" id="UP000248311"/>
    </source>
</evidence>
<dbReference type="PANTHER" id="PTHR10681">
    <property type="entry name" value="THIOREDOXIN PEROXIDASE"/>
    <property type="match status" value="1"/>
</dbReference>
<dbReference type="GO" id="GO:0042744">
    <property type="term" value="P:hydrogen peroxide catabolic process"/>
    <property type="evidence" value="ECO:0007669"/>
    <property type="project" value="TreeGrafter"/>
</dbReference>
<dbReference type="GO" id="GO:0033554">
    <property type="term" value="P:cellular response to stress"/>
    <property type="evidence" value="ECO:0007669"/>
    <property type="project" value="TreeGrafter"/>
</dbReference>
<dbReference type="PROSITE" id="PS51352">
    <property type="entry name" value="THIOREDOXIN_2"/>
    <property type="match status" value="1"/>
</dbReference>
<comment type="subunit">
    <text evidence="2">Homodimer; disulfide-linked, upon oxidation. 5 homodimers assemble to form a ring-like decamer.</text>
</comment>
<dbReference type="GO" id="GO:0008379">
    <property type="term" value="F:thioredoxin peroxidase activity"/>
    <property type="evidence" value="ECO:0007669"/>
    <property type="project" value="TreeGrafter"/>
</dbReference>
<feature type="domain" description="Thioredoxin" evidence="11">
    <location>
        <begin position="30"/>
        <end position="186"/>
    </location>
</feature>
<dbReference type="Gene3D" id="3.40.30.10">
    <property type="entry name" value="Glutaredoxin"/>
    <property type="match status" value="1"/>
</dbReference>
<evidence type="ECO:0000256" key="6">
    <source>
        <dbReference type="ARBA" id="ARBA00022862"/>
    </source>
</evidence>
<organism evidence="12 13">
    <name type="scientific">Pseudoroseicyclus aestuarii</name>
    <dbReference type="NCBI Taxonomy" id="1795041"/>
    <lineage>
        <taxon>Bacteria</taxon>
        <taxon>Pseudomonadati</taxon>
        <taxon>Pseudomonadota</taxon>
        <taxon>Alphaproteobacteria</taxon>
        <taxon>Rhodobacterales</taxon>
        <taxon>Paracoccaceae</taxon>
        <taxon>Pseudoroseicyclus</taxon>
    </lineage>
</organism>